<dbReference type="PANTHER" id="PTHR33927:SF6">
    <property type="entry name" value="PROTEIN, PUTATIVE-RELATED"/>
    <property type="match status" value="1"/>
</dbReference>
<gene>
    <name evidence="2" type="ORF">LLUT_LOCUS23634</name>
</gene>
<dbReference type="AlphaFoldDB" id="A0AAV1XLX8"/>
<dbReference type="InterPro" id="IPR052979">
    <property type="entry name" value="Adenylate-forming_domain"/>
</dbReference>
<keyword evidence="1" id="KW-0812">Transmembrane</keyword>
<organism evidence="2 3">
    <name type="scientific">Lupinus luteus</name>
    <name type="common">European yellow lupine</name>
    <dbReference type="NCBI Taxonomy" id="3873"/>
    <lineage>
        <taxon>Eukaryota</taxon>
        <taxon>Viridiplantae</taxon>
        <taxon>Streptophyta</taxon>
        <taxon>Embryophyta</taxon>
        <taxon>Tracheophyta</taxon>
        <taxon>Spermatophyta</taxon>
        <taxon>Magnoliopsida</taxon>
        <taxon>eudicotyledons</taxon>
        <taxon>Gunneridae</taxon>
        <taxon>Pentapetalae</taxon>
        <taxon>rosids</taxon>
        <taxon>fabids</taxon>
        <taxon>Fabales</taxon>
        <taxon>Fabaceae</taxon>
        <taxon>Papilionoideae</taxon>
        <taxon>50 kb inversion clade</taxon>
        <taxon>genistoids sensu lato</taxon>
        <taxon>core genistoids</taxon>
        <taxon>Genisteae</taxon>
        <taxon>Lupinus</taxon>
    </lineage>
</organism>
<keyword evidence="1" id="KW-1133">Transmembrane helix</keyword>
<reference evidence="2 3" key="1">
    <citation type="submission" date="2024-03" db="EMBL/GenBank/DDBJ databases">
        <authorList>
            <person name="Martinez-Hernandez J."/>
        </authorList>
    </citation>
    <scope>NUCLEOTIDE SEQUENCE [LARGE SCALE GENOMIC DNA]</scope>
</reference>
<proteinExistence type="predicted"/>
<feature type="transmembrane region" description="Helical" evidence="1">
    <location>
        <begin position="287"/>
        <end position="308"/>
    </location>
</feature>
<comment type="caution">
    <text evidence="2">The sequence shown here is derived from an EMBL/GenBank/DDBJ whole genome shotgun (WGS) entry which is preliminary data.</text>
</comment>
<evidence type="ECO:0000256" key="1">
    <source>
        <dbReference type="SAM" id="Phobius"/>
    </source>
</evidence>
<dbReference type="InterPro" id="IPR039261">
    <property type="entry name" value="FNR_nucleotide-bd"/>
</dbReference>
<feature type="transmembrane region" description="Helical" evidence="1">
    <location>
        <begin position="175"/>
        <end position="196"/>
    </location>
</feature>
<keyword evidence="3" id="KW-1185">Reference proteome</keyword>
<evidence type="ECO:0000313" key="3">
    <source>
        <dbReference type="Proteomes" id="UP001497480"/>
    </source>
</evidence>
<feature type="transmembrane region" description="Helical" evidence="1">
    <location>
        <begin position="469"/>
        <end position="490"/>
    </location>
</feature>
<feature type="transmembrane region" description="Helical" evidence="1">
    <location>
        <begin position="250"/>
        <end position="275"/>
    </location>
</feature>
<feature type="transmembrane region" description="Helical" evidence="1">
    <location>
        <begin position="323"/>
        <end position="342"/>
    </location>
</feature>
<feature type="transmembrane region" description="Helical" evidence="1">
    <location>
        <begin position="362"/>
        <end position="379"/>
    </location>
</feature>
<protein>
    <submittedName>
        <fullName evidence="2">Uncharacterized protein</fullName>
    </submittedName>
</protein>
<dbReference type="EMBL" id="CAXHTB010000016">
    <property type="protein sequence ID" value="CAL0322574.1"/>
    <property type="molecule type" value="Genomic_DNA"/>
</dbReference>
<dbReference type="Proteomes" id="UP001497480">
    <property type="component" value="Unassembled WGS sequence"/>
</dbReference>
<accession>A0AAV1XLX8</accession>
<keyword evidence="1" id="KW-0472">Membrane</keyword>
<dbReference type="PANTHER" id="PTHR33927">
    <property type="entry name" value="TRANSMEMBRANE PROTEIN"/>
    <property type="match status" value="1"/>
</dbReference>
<evidence type="ECO:0000313" key="2">
    <source>
        <dbReference type="EMBL" id="CAL0322574.1"/>
    </source>
</evidence>
<sequence>MKSFHQKHNNEFKKAVLELYYEIIYSPNLKPKSYQSTMEEMDGPEMKIARFSSCRGVAFEINPNRTNPFAIGSPPKQEKIGTWLWLPWTRTSSTKVHANAPSPSRSRTSSHFCDIDVDAYDDDVNADFLAESEDIEKQDKGNGIKVQKLLPKTDLPGSSRLSIILLDQGFTVYKLLFLFCLAFNVVPIALSAVGLFNYGKKKATLFSIGNILALTLCRSEAALRVVFWFAVKTIGSPCVPLTIKIATTAFLQSVGGIHSGCGVSSIAWLVYSLILTLNNKEETSTEIIGVAFTILTLISLSSLAAFPLVRHLHHNVFERTHRFAGWMALILLWLFLILTISYDPSIHIYNLTISKLVKSQECWFTFAITFLIIIPWLTIRKVRVSVSAPSSHASIIKFEGGVQAGLLGRISPSPLSEWHAFGIISDGKKEHMMLAGAVGDYTKSLVTAPPKHLYVRTMHFAGLPYLVNLYQRVLLVATGSGISVFLSFILQQQKNVDVCLIWVAKDIELNFGKEMKEMVSKCSKDKVIVHDTAICGRPNVAEMSVEGAIRWNAEVVIVTSNPEGSRNVLRACNKANIPAFGPLWDS</sequence>
<dbReference type="SUPFAM" id="SSF52343">
    <property type="entry name" value="Ferredoxin reductase-like, C-terminal NADP-linked domain"/>
    <property type="match status" value="1"/>
</dbReference>
<name>A0AAV1XLX8_LUPLU</name>